<dbReference type="SUPFAM" id="SSF56784">
    <property type="entry name" value="HAD-like"/>
    <property type="match status" value="1"/>
</dbReference>
<dbReference type="RefSeq" id="WP_013445778.1">
    <property type="nucleotide sequence ID" value="NC_014734.1"/>
</dbReference>
<dbReference type="Gene3D" id="3.40.50.1000">
    <property type="entry name" value="HAD superfamily/HAD-like"/>
    <property type="match status" value="1"/>
</dbReference>
<dbReference type="OrthoDB" id="9797743at2"/>
<dbReference type="SFLD" id="SFLDS00003">
    <property type="entry name" value="Haloacid_Dehalogenase"/>
    <property type="match status" value="1"/>
</dbReference>
<evidence type="ECO:0000313" key="6">
    <source>
        <dbReference type="EMBL" id="ADQ80409.1"/>
    </source>
</evidence>
<comment type="similarity">
    <text evidence="2">Belongs to the HAD-like hydrolase superfamily. CbbY/CbbZ/Gph/YieH family.</text>
</comment>
<dbReference type="CDD" id="cd07505">
    <property type="entry name" value="HAD_BPGM-like"/>
    <property type="match status" value="1"/>
</dbReference>
<dbReference type="InterPro" id="IPR023198">
    <property type="entry name" value="PGP-like_dom2"/>
</dbReference>
<dbReference type="GO" id="GO:0016787">
    <property type="term" value="F:hydrolase activity"/>
    <property type="evidence" value="ECO:0007669"/>
    <property type="project" value="UniProtKB-KW"/>
</dbReference>
<keyword evidence="4" id="KW-0460">Magnesium</keyword>
<accession>E4T6R5</accession>
<keyword evidence="3" id="KW-0479">Metal-binding</keyword>
<gene>
    <name evidence="6" type="ordered locus">Palpr_2273</name>
</gene>
<dbReference type="Gene3D" id="1.10.150.240">
    <property type="entry name" value="Putative phosphatase, domain 2"/>
    <property type="match status" value="1"/>
</dbReference>
<dbReference type="InterPro" id="IPR036412">
    <property type="entry name" value="HAD-like_sf"/>
</dbReference>
<dbReference type="EMBL" id="CP002345">
    <property type="protein sequence ID" value="ADQ80409.1"/>
    <property type="molecule type" value="Genomic_DNA"/>
</dbReference>
<proteinExistence type="inferred from homology"/>
<keyword evidence="6" id="KW-0378">Hydrolase</keyword>
<organism evidence="6 7">
    <name type="scientific">Paludibacter propionicigenes (strain DSM 17365 / JCM 13257 / WB4)</name>
    <dbReference type="NCBI Taxonomy" id="694427"/>
    <lineage>
        <taxon>Bacteria</taxon>
        <taxon>Pseudomonadati</taxon>
        <taxon>Bacteroidota</taxon>
        <taxon>Bacteroidia</taxon>
        <taxon>Bacteroidales</taxon>
        <taxon>Paludibacteraceae</taxon>
        <taxon>Paludibacter</taxon>
    </lineage>
</organism>
<evidence type="ECO:0000256" key="5">
    <source>
        <dbReference type="ARBA" id="ARBA00023277"/>
    </source>
</evidence>
<dbReference type="GO" id="GO:0046872">
    <property type="term" value="F:metal ion binding"/>
    <property type="evidence" value="ECO:0007669"/>
    <property type="project" value="UniProtKB-KW"/>
</dbReference>
<sequence>MTFKGAIFDFNGTLFWDTPYHDRAFDIFLAKRGLHLTDEEKRVKIHGKGNPDIMRTIFGNQLTDQELEDLTQEKELIYRELCEDELKFADGAEDLFNFLASNNIPQTIATSAGIENVAFYFEHMGLNRWFSLDKVAYNDGTLRGKPEPDVFLAGAEKLGLKPSETVIFEDSVPGIIAAEKAGAGLIYIVNSYGENYSRFSYDIITHFDRVDRKLFER</sequence>
<dbReference type="Proteomes" id="UP000008718">
    <property type="component" value="Chromosome"/>
</dbReference>
<dbReference type="STRING" id="694427.Palpr_2273"/>
<name>E4T6R5_PALPW</name>
<dbReference type="AlphaFoldDB" id="E4T6R5"/>
<evidence type="ECO:0000256" key="2">
    <source>
        <dbReference type="ARBA" id="ARBA00006171"/>
    </source>
</evidence>
<dbReference type="HOGENOM" id="CLU_045011_13_4_10"/>
<evidence type="ECO:0000256" key="1">
    <source>
        <dbReference type="ARBA" id="ARBA00001946"/>
    </source>
</evidence>
<evidence type="ECO:0000256" key="3">
    <source>
        <dbReference type="ARBA" id="ARBA00022723"/>
    </source>
</evidence>
<dbReference type="InterPro" id="IPR051600">
    <property type="entry name" value="Beta-PGM-like"/>
</dbReference>
<keyword evidence="5" id="KW-0119">Carbohydrate metabolism</keyword>
<reference evidence="6 7" key="2">
    <citation type="journal article" date="2011" name="Stand. Genomic Sci.">
        <title>Complete genome sequence of Paludibacter propionicigenes type strain (WB4).</title>
        <authorList>
            <person name="Gronow S."/>
            <person name="Munk C."/>
            <person name="Lapidus A."/>
            <person name="Nolan M."/>
            <person name="Lucas S."/>
            <person name="Hammon N."/>
            <person name="Deshpande S."/>
            <person name="Cheng J.F."/>
            <person name="Tapia R."/>
            <person name="Han C."/>
            <person name="Goodwin L."/>
            <person name="Pitluck S."/>
            <person name="Liolios K."/>
            <person name="Ivanova N."/>
            <person name="Mavromatis K."/>
            <person name="Mikhailova N."/>
            <person name="Pati A."/>
            <person name="Chen A."/>
            <person name="Palaniappan K."/>
            <person name="Land M."/>
            <person name="Hauser L."/>
            <person name="Chang Y.J."/>
            <person name="Jeffries C.D."/>
            <person name="Brambilla E."/>
            <person name="Rohde M."/>
            <person name="Goker M."/>
            <person name="Detter J.C."/>
            <person name="Woyke T."/>
            <person name="Bristow J."/>
            <person name="Eisen J.A."/>
            <person name="Markowitz V."/>
            <person name="Hugenholtz P."/>
            <person name="Kyrpides N.C."/>
            <person name="Klenk H.P."/>
        </authorList>
    </citation>
    <scope>NUCLEOTIDE SEQUENCE [LARGE SCALE GENOMIC DNA]</scope>
    <source>
        <strain evidence="7">DSM 17365 / JCM 13257 / WB4</strain>
    </source>
</reference>
<dbReference type="InterPro" id="IPR006439">
    <property type="entry name" value="HAD-SF_hydro_IA"/>
</dbReference>
<dbReference type="InterPro" id="IPR023214">
    <property type="entry name" value="HAD_sf"/>
</dbReference>
<dbReference type="Pfam" id="PF00702">
    <property type="entry name" value="Hydrolase"/>
    <property type="match status" value="1"/>
</dbReference>
<evidence type="ECO:0000313" key="7">
    <source>
        <dbReference type="Proteomes" id="UP000008718"/>
    </source>
</evidence>
<comment type="cofactor">
    <cofactor evidence="1">
        <name>Mg(2+)</name>
        <dbReference type="ChEBI" id="CHEBI:18420"/>
    </cofactor>
</comment>
<protein>
    <submittedName>
        <fullName evidence="6">HAD-superfamily hydrolase, subfamily IA, variant 3</fullName>
    </submittedName>
</protein>
<dbReference type="PANTHER" id="PTHR46193:SF18">
    <property type="entry name" value="HEXITOL PHOSPHATASE B"/>
    <property type="match status" value="1"/>
</dbReference>
<evidence type="ECO:0000256" key="4">
    <source>
        <dbReference type="ARBA" id="ARBA00022842"/>
    </source>
</evidence>
<keyword evidence="7" id="KW-1185">Reference proteome</keyword>
<dbReference type="SFLD" id="SFLDG01129">
    <property type="entry name" value="C1.5:_HAD__Beta-PGM__Phosphata"/>
    <property type="match status" value="1"/>
</dbReference>
<reference key="1">
    <citation type="submission" date="2010-11" db="EMBL/GenBank/DDBJ databases">
        <title>The complete genome of Paludibacter propionicigenes DSM 17365.</title>
        <authorList>
            <consortium name="US DOE Joint Genome Institute (JGI-PGF)"/>
            <person name="Lucas S."/>
            <person name="Copeland A."/>
            <person name="Lapidus A."/>
            <person name="Bruce D."/>
            <person name="Goodwin L."/>
            <person name="Pitluck S."/>
            <person name="Kyrpides N."/>
            <person name="Mavromatis K."/>
            <person name="Ivanova N."/>
            <person name="Munk A.C."/>
            <person name="Brettin T."/>
            <person name="Detter J.C."/>
            <person name="Han C."/>
            <person name="Tapia R."/>
            <person name="Land M."/>
            <person name="Hauser L."/>
            <person name="Markowitz V."/>
            <person name="Cheng J.-F."/>
            <person name="Hugenholtz P."/>
            <person name="Woyke T."/>
            <person name="Wu D."/>
            <person name="Gronow S."/>
            <person name="Wellnitz S."/>
            <person name="Brambilla E."/>
            <person name="Klenk H.-P."/>
            <person name="Eisen J.A."/>
        </authorList>
    </citation>
    <scope>NUCLEOTIDE SEQUENCE</scope>
    <source>
        <strain>WB4</strain>
    </source>
</reference>
<dbReference type="NCBIfam" id="TIGR01509">
    <property type="entry name" value="HAD-SF-IA-v3"/>
    <property type="match status" value="1"/>
</dbReference>
<dbReference type="KEGG" id="ppn:Palpr_2273"/>
<dbReference type="eggNOG" id="COG0637">
    <property type="taxonomic scope" value="Bacteria"/>
</dbReference>
<dbReference type="PANTHER" id="PTHR46193">
    <property type="entry name" value="6-PHOSPHOGLUCONATE PHOSPHATASE"/>
    <property type="match status" value="1"/>
</dbReference>